<dbReference type="PANTHER" id="PTHR23416:SF23">
    <property type="entry name" value="ACETYLTRANSFERASE C18B11.09C-RELATED"/>
    <property type="match status" value="1"/>
</dbReference>
<dbReference type="CDD" id="cd03357">
    <property type="entry name" value="LbH_MAT_GAT"/>
    <property type="match status" value="1"/>
</dbReference>
<dbReference type="GO" id="GO:0008374">
    <property type="term" value="F:O-acyltransferase activity"/>
    <property type="evidence" value="ECO:0007669"/>
    <property type="project" value="TreeGrafter"/>
</dbReference>
<dbReference type="PROSITE" id="PS00101">
    <property type="entry name" value="HEXAPEP_TRANSFERASES"/>
    <property type="match status" value="1"/>
</dbReference>
<reference evidence="5" key="2">
    <citation type="submission" date="2021-04" db="EMBL/GenBank/DDBJ databases">
        <authorList>
            <person name="Gilroy R."/>
        </authorList>
    </citation>
    <scope>NUCLEOTIDE SEQUENCE</scope>
    <source>
        <strain evidence="5">MalCec1-1739</strain>
    </source>
</reference>
<evidence type="ECO:0000256" key="4">
    <source>
        <dbReference type="ARBA" id="ARBA00023315"/>
    </source>
</evidence>
<evidence type="ECO:0000256" key="1">
    <source>
        <dbReference type="ARBA" id="ARBA00007274"/>
    </source>
</evidence>
<evidence type="ECO:0000313" key="6">
    <source>
        <dbReference type="Proteomes" id="UP000787625"/>
    </source>
</evidence>
<comment type="caution">
    <text evidence="5">The sequence shown here is derived from an EMBL/GenBank/DDBJ whole genome shotgun (WGS) entry which is preliminary data.</text>
</comment>
<protein>
    <submittedName>
        <fullName evidence="5">Sugar O-acetyltransferase</fullName>
    </submittedName>
</protein>
<keyword evidence="4" id="KW-0012">Acyltransferase</keyword>
<proteinExistence type="inferred from homology"/>
<sequence>MNDIFSKDLSGEMVSPDEPGYDLLINTIFDTMATAAEMNAKGWLTPEEVHGYLRRITGREVDPSTTLLPPFYVDFGKNIRIGRRCWIQQGCTFFDRGGITIGDDVFIAPKVNLITINHDPDPDNRSATYARPIVIEDKVWIGINSTVLPGVTIGYGSIVGANSVVTRSVPPMTVVAGNPARVVKEIKPGETEDGHARG</sequence>
<dbReference type="AlphaFoldDB" id="A0A9D2ZU20"/>
<reference evidence="5" key="1">
    <citation type="journal article" date="2021" name="PeerJ">
        <title>Extensive microbial diversity within the chicken gut microbiome revealed by metagenomics and culture.</title>
        <authorList>
            <person name="Gilroy R."/>
            <person name="Ravi A."/>
            <person name="Getino M."/>
            <person name="Pursley I."/>
            <person name="Horton D.L."/>
            <person name="Alikhan N.F."/>
            <person name="Baker D."/>
            <person name="Gharbi K."/>
            <person name="Hall N."/>
            <person name="Watson M."/>
            <person name="Adriaenssens E.M."/>
            <person name="Foster-Nyarko E."/>
            <person name="Jarju S."/>
            <person name="Secka A."/>
            <person name="Antonio M."/>
            <person name="Oren A."/>
            <person name="Chaudhuri R.R."/>
            <person name="La Ragione R."/>
            <person name="Hildebrand F."/>
            <person name="Pallen M.J."/>
        </authorList>
    </citation>
    <scope>NUCLEOTIDE SEQUENCE</scope>
    <source>
        <strain evidence="5">MalCec1-1739</strain>
    </source>
</reference>
<dbReference type="InterPro" id="IPR011004">
    <property type="entry name" value="Trimer_LpxA-like_sf"/>
</dbReference>
<keyword evidence="3" id="KW-0677">Repeat</keyword>
<organism evidence="5 6">
    <name type="scientific">Candidatus Avibacteroides avistercoris</name>
    <dbReference type="NCBI Taxonomy" id="2840690"/>
    <lineage>
        <taxon>Bacteria</taxon>
        <taxon>Pseudomonadati</taxon>
        <taxon>Bacteroidota</taxon>
        <taxon>Bacteroidia</taxon>
        <taxon>Bacteroidales</taxon>
        <taxon>Bacteroidaceae</taxon>
        <taxon>Bacteroidaceae incertae sedis</taxon>
        <taxon>Candidatus Avibacteroides</taxon>
    </lineage>
</organism>
<accession>A0A9D2ZU20</accession>
<dbReference type="Proteomes" id="UP000787625">
    <property type="component" value="Unassembled WGS sequence"/>
</dbReference>
<dbReference type="PANTHER" id="PTHR23416">
    <property type="entry name" value="SIALIC ACID SYNTHASE-RELATED"/>
    <property type="match status" value="1"/>
</dbReference>
<dbReference type="Pfam" id="PF00132">
    <property type="entry name" value="Hexapep"/>
    <property type="match status" value="1"/>
</dbReference>
<keyword evidence="2" id="KW-0808">Transferase</keyword>
<name>A0A9D2ZU20_9BACT</name>
<gene>
    <name evidence="5" type="ORF">IAA93_04125</name>
</gene>
<evidence type="ECO:0000256" key="3">
    <source>
        <dbReference type="ARBA" id="ARBA00022737"/>
    </source>
</evidence>
<dbReference type="InterPro" id="IPR051159">
    <property type="entry name" value="Hexapeptide_acetyltransf"/>
</dbReference>
<comment type="similarity">
    <text evidence="1">Belongs to the transferase hexapeptide repeat family.</text>
</comment>
<dbReference type="InterPro" id="IPR001451">
    <property type="entry name" value="Hexapep"/>
</dbReference>
<dbReference type="SUPFAM" id="SSF51161">
    <property type="entry name" value="Trimeric LpxA-like enzymes"/>
    <property type="match status" value="1"/>
</dbReference>
<dbReference type="Gene3D" id="2.160.10.10">
    <property type="entry name" value="Hexapeptide repeat proteins"/>
    <property type="match status" value="1"/>
</dbReference>
<evidence type="ECO:0000313" key="5">
    <source>
        <dbReference type="EMBL" id="HJD52895.1"/>
    </source>
</evidence>
<dbReference type="InterPro" id="IPR018357">
    <property type="entry name" value="Hexapep_transf_CS"/>
</dbReference>
<dbReference type="EMBL" id="DWUP01000084">
    <property type="protein sequence ID" value="HJD52895.1"/>
    <property type="molecule type" value="Genomic_DNA"/>
</dbReference>
<evidence type="ECO:0000256" key="2">
    <source>
        <dbReference type="ARBA" id="ARBA00022679"/>
    </source>
</evidence>